<evidence type="ECO:0000256" key="1">
    <source>
        <dbReference type="SAM" id="MobiDB-lite"/>
    </source>
</evidence>
<dbReference type="InterPro" id="IPR010323">
    <property type="entry name" value="DUF924"/>
</dbReference>
<dbReference type="EMBL" id="KL648606">
    <property type="protein sequence ID" value="KEY67653.1"/>
    <property type="molecule type" value="Genomic_DNA"/>
</dbReference>
<dbReference type="Pfam" id="PF06041">
    <property type="entry name" value="DUF924"/>
    <property type="match status" value="1"/>
</dbReference>
<dbReference type="SUPFAM" id="SSF48452">
    <property type="entry name" value="TPR-like"/>
    <property type="match status" value="1"/>
</dbReference>
<dbReference type="Gene3D" id="1.20.58.320">
    <property type="entry name" value="TPR-like"/>
    <property type="match status" value="1"/>
</dbReference>
<dbReference type="InterPro" id="IPR011990">
    <property type="entry name" value="TPR-like_helical_dom_sf"/>
</dbReference>
<dbReference type="HOGENOM" id="CLU_065010_0_1_1"/>
<keyword evidence="3" id="KW-1185">Reference proteome</keyword>
<dbReference type="Gene3D" id="1.25.40.10">
    <property type="entry name" value="Tetratricopeptide repeat domain"/>
    <property type="match status" value="1"/>
</dbReference>
<proteinExistence type="predicted"/>
<sequence>MLRRPSAARLTSCPRRRLPPIFPRAGSRASAQPSLQPPAPSCAALSAPFARSLTYTASFCRPEVASQVNMTDLRARLSPELLRDVRDFWFEPCGSDEDLAFPKKEHMGRWFYGGEALDKLCAERFGPTLEAIRASGVTSGDDIIEAAQPQSPLDWLSVVLLLDQMPRNIYRGHRASAVFLFFDPLARAVVAAAAARGIPASHPETRWRFAYRMWFYLPLMHSEALAAHEQAAGAYEAMAVDIESLYADPDGGDELRGRAAAVARGRGEEAREFGRRNALFEEKHYDIIRRFGRYPHRNSALGREPTAEEVEYLEQGGETFSGDKS</sequence>
<dbReference type="OrthoDB" id="414698at2759"/>
<evidence type="ECO:0000313" key="2">
    <source>
        <dbReference type="EMBL" id="KEY67653.1"/>
    </source>
</evidence>
<gene>
    <name evidence="2" type="ORF">S7711_09073</name>
</gene>
<feature type="region of interest" description="Disordered" evidence="1">
    <location>
        <begin position="16"/>
        <end position="37"/>
    </location>
</feature>
<name>A0A084AQS4_STACB</name>
<organism evidence="2 3">
    <name type="scientific">Stachybotrys chartarum (strain CBS 109288 / IBT 7711)</name>
    <name type="common">Toxic black mold</name>
    <name type="synonym">Stilbospora chartarum</name>
    <dbReference type="NCBI Taxonomy" id="1280523"/>
    <lineage>
        <taxon>Eukaryota</taxon>
        <taxon>Fungi</taxon>
        <taxon>Dikarya</taxon>
        <taxon>Ascomycota</taxon>
        <taxon>Pezizomycotina</taxon>
        <taxon>Sordariomycetes</taxon>
        <taxon>Hypocreomycetidae</taxon>
        <taxon>Hypocreales</taxon>
        <taxon>Stachybotryaceae</taxon>
        <taxon>Stachybotrys</taxon>
    </lineage>
</organism>
<dbReference type="Proteomes" id="UP000028045">
    <property type="component" value="Unassembled WGS sequence"/>
</dbReference>
<evidence type="ECO:0008006" key="4">
    <source>
        <dbReference type="Google" id="ProtNLM"/>
    </source>
</evidence>
<protein>
    <recommendedName>
        <fullName evidence="4">DUF924-domain-containing protein</fullName>
    </recommendedName>
</protein>
<accession>A0A084AQS4</accession>
<dbReference type="AlphaFoldDB" id="A0A084AQS4"/>
<evidence type="ECO:0000313" key="3">
    <source>
        <dbReference type="Proteomes" id="UP000028045"/>
    </source>
</evidence>
<reference evidence="2 3" key="1">
    <citation type="journal article" date="2014" name="BMC Genomics">
        <title>Comparative genome sequencing reveals chemotype-specific gene clusters in the toxigenic black mold Stachybotrys.</title>
        <authorList>
            <person name="Semeiks J."/>
            <person name="Borek D."/>
            <person name="Otwinowski Z."/>
            <person name="Grishin N.V."/>
        </authorList>
    </citation>
    <scope>NUCLEOTIDE SEQUENCE [LARGE SCALE GENOMIC DNA]</scope>
    <source>
        <strain evidence="3">CBS 109288 / IBT 7711</strain>
    </source>
</reference>